<accession>A0AAD5GBW6</accession>
<keyword evidence="4" id="KW-1185">Reference proteome</keyword>
<dbReference type="Gene3D" id="2.30.30.140">
    <property type="match status" value="1"/>
</dbReference>
<gene>
    <name evidence="3" type="ORF">M8C21_011230</name>
</gene>
<proteinExistence type="predicted"/>
<protein>
    <recommendedName>
        <fullName evidence="2">PTM/DIR17-like Tudor domain-containing protein</fullName>
    </recommendedName>
</protein>
<feature type="non-terminal residue" evidence="3">
    <location>
        <position position="195"/>
    </location>
</feature>
<dbReference type="PANTHER" id="PTHR37384:SF1">
    <property type="entry name" value="OS01G0835600 PROTEIN"/>
    <property type="match status" value="1"/>
</dbReference>
<reference evidence="3" key="1">
    <citation type="submission" date="2022-06" db="EMBL/GenBank/DDBJ databases">
        <title>Uncovering the hologenomic basis of an extraordinary plant invasion.</title>
        <authorList>
            <person name="Bieker V.C."/>
            <person name="Martin M.D."/>
            <person name="Gilbert T."/>
            <person name="Hodgins K."/>
            <person name="Battlay P."/>
            <person name="Petersen B."/>
            <person name="Wilson J."/>
        </authorList>
    </citation>
    <scope>NUCLEOTIDE SEQUENCE</scope>
    <source>
        <strain evidence="3">AA19_3_7</strain>
        <tissue evidence="3">Leaf</tissue>
    </source>
</reference>
<comment type="caution">
    <text evidence="3">The sequence shown here is derived from an EMBL/GenBank/DDBJ whole genome shotgun (WGS) entry which is preliminary data.</text>
</comment>
<dbReference type="InterPro" id="IPR047365">
    <property type="entry name" value="Tudor_AtPTM-like"/>
</dbReference>
<evidence type="ECO:0000259" key="2">
    <source>
        <dbReference type="Pfam" id="PF21743"/>
    </source>
</evidence>
<sequence length="195" mass="21629">TPVNIWGLGFVNSIDCSTQLEEDSFNSSGYVMEMTLIKEDNPDSPTSGIYEIPGEPALVINGVPPVCTSENDNLILCKVGSDVDSKMSDSFGGWFEGREVQKLFGGGLFNGKVTEFDKETGWYRVVYEDGDFEDLEWHELQEVLIPLDVTIPLKTLASKVIKKRQKDDKKSGRSVTKTKIRQRKGLSSGAEKVDV</sequence>
<dbReference type="CDD" id="cd20401">
    <property type="entry name" value="Tudor_AtPTM-like"/>
    <property type="match status" value="1"/>
</dbReference>
<evidence type="ECO:0000256" key="1">
    <source>
        <dbReference type="SAM" id="MobiDB-lite"/>
    </source>
</evidence>
<dbReference type="AlphaFoldDB" id="A0AAD5GBW6"/>
<dbReference type="Pfam" id="PF21743">
    <property type="entry name" value="PTM_DIR17_Tudor"/>
    <property type="match status" value="1"/>
</dbReference>
<name>A0AAD5GBW6_AMBAR</name>
<evidence type="ECO:0000313" key="3">
    <source>
        <dbReference type="EMBL" id="KAI7736795.1"/>
    </source>
</evidence>
<evidence type="ECO:0000313" key="4">
    <source>
        <dbReference type="Proteomes" id="UP001206925"/>
    </source>
</evidence>
<dbReference type="Proteomes" id="UP001206925">
    <property type="component" value="Unassembled WGS sequence"/>
</dbReference>
<organism evidence="3 4">
    <name type="scientific">Ambrosia artemisiifolia</name>
    <name type="common">Common ragweed</name>
    <dbReference type="NCBI Taxonomy" id="4212"/>
    <lineage>
        <taxon>Eukaryota</taxon>
        <taxon>Viridiplantae</taxon>
        <taxon>Streptophyta</taxon>
        <taxon>Embryophyta</taxon>
        <taxon>Tracheophyta</taxon>
        <taxon>Spermatophyta</taxon>
        <taxon>Magnoliopsida</taxon>
        <taxon>eudicotyledons</taxon>
        <taxon>Gunneridae</taxon>
        <taxon>Pentapetalae</taxon>
        <taxon>asterids</taxon>
        <taxon>campanulids</taxon>
        <taxon>Asterales</taxon>
        <taxon>Asteraceae</taxon>
        <taxon>Asteroideae</taxon>
        <taxon>Heliantheae alliance</taxon>
        <taxon>Heliantheae</taxon>
        <taxon>Ambrosia</taxon>
    </lineage>
</organism>
<dbReference type="PANTHER" id="PTHR37384">
    <property type="entry name" value="OS01G0835600 PROTEIN"/>
    <property type="match status" value="1"/>
</dbReference>
<feature type="region of interest" description="Disordered" evidence="1">
    <location>
        <begin position="163"/>
        <end position="195"/>
    </location>
</feature>
<feature type="domain" description="PTM/DIR17-like Tudor" evidence="2">
    <location>
        <begin position="97"/>
        <end position="144"/>
    </location>
</feature>
<dbReference type="EMBL" id="JAMZMK010009192">
    <property type="protein sequence ID" value="KAI7736795.1"/>
    <property type="molecule type" value="Genomic_DNA"/>
</dbReference>